<reference evidence="1" key="1">
    <citation type="journal article" date="2020" name="Ecol. Evol.">
        <title>Genome structure and content of the rice root-knot nematode (Meloidogyne graminicola).</title>
        <authorList>
            <person name="Phan N.T."/>
            <person name="Danchin E.G.J."/>
            <person name="Klopp C."/>
            <person name="Perfus-Barbeoch L."/>
            <person name="Kozlowski D.K."/>
            <person name="Koutsovoulos G.D."/>
            <person name="Lopez-Roques C."/>
            <person name="Bouchez O."/>
            <person name="Zahm M."/>
            <person name="Besnard G."/>
            <person name="Bellafiore S."/>
        </authorList>
    </citation>
    <scope>NUCLEOTIDE SEQUENCE</scope>
    <source>
        <strain evidence="1">VN-18</strain>
    </source>
</reference>
<dbReference type="EMBL" id="JABEBT010000114">
    <property type="protein sequence ID" value="KAF7631216.1"/>
    <property type="molecule type" value="Genomic_DNA"/>
</dbReference>
<proteinExistence type="predicted"/>
<organism evidence="1 2">
    <name type="scientific">Meloidogyne graminicola</name>
    <dbReference type="NCBI Taxonomy" id="189291"/>
    <lineage>
        <taxon>Eukaryota</taxon>
        <taxon>Metazoa</taxon>
        <taxon>Ecdysozoa</taxon>
        <taxon>Nematoda</taxon>
        <taxon>Chromadorea</taxon>
        <taxon>Rhabditida</taxon>
        <taxon>Tylenchina</taxon>
        <taxon>Tylenchomorpha</taxon>
        <taxon>Tylenchoidea</taxon>
        <taxon>Meloidogynidae</taxon>
        <taxon>Meloidogyninae</taxon>
        <taxon>Meloidogyne</taxon>
    </lineage>
</organism>
<gene>
    <name evidence="1" type="ORF">Mgra_00008543</name>
</gene>
<dbReference type="GO" id="GO:0006355">
    <property type="term" value="P:regulation of DNA-templated transcription"/>
    <property type="evidence" value="ECO:0007669"/>
    <property type="project" value="TreeGrafter"/>
</dbReference>
<name>A0A8S9ZFI5_9BILA</name>
<protein>
    <submittedName>
        <fullName evidence="1">C2H2-type domain-containing protein</fullName>
    </submittedName>
</protein>
<comment type="caution">
    <text evidence="1">The sequence shown here is derived from an EMBL/GenBank/DDBJ whole genome shotgun (WGS) entry which is preliminary data.</text>
</comment>
<dbReference type="InterPro" id="IPR040436">
    <property type="entry name" value="Disconnected-like"/>
</dbReference>
<dbReference type="AlphaFoldDB" id="A0A8S9ZFI5"/>
<sequence>MFSSSKKFSIEFLKKIIKFNKRNVCTVQGCQMMFSSRRSRNRHSANPNPKLHCGNIPLLTPKFIYFLNKNDKKKEKNDLEIKKNINEQQSFNNTKRLEENLKNNYNYQRLYFNNFYSKLEELKKIQQQRVQMTNIKTFLFPQSFL</sequence>
<dbReference type="PANTHER" id="PTHR15021:SF0">
    <property type="entry name" value="DISCO-RELATED, ISOFORM A-RELATED"/>
    <property type="match status" value="1"/>
</dbReference>
<accession>A0A8S9ZFI5</accession>
<evidence type="ECO:0000313" key="1">
    <source>
        <dbReference type="EMBL" id="KAF7631216.1"/>
    </source>
</evidence>
<evidence type="ECO:0000313" key="2">
    <source>
        <dbReference type="Proteomes" id="UP000605970"/>
    </source>
</evidence>
<keyword evidence="2" id="KW-1185">Reference proteome</keyword>
<dbReference type="Proteomes" id="UP000605970">
    <property type="component" value="Unassembled WGS sequence"/>
</dbReference>
<dbReference type="PANTHER" id="PTHR15021">
    <property type="entry name" value="DISCONNECTED-RELATED"/>
    <property type="match status" value="1"/>
</dbReference>
<dbReference type="GO" id="GO:0005634">
    <property type="term" value="C:nucleus"/>
    <property type="evidence" value="ECO:0007669"/>
    <property type="project" value="TreeGrafter"/>
</dbReference>